<reference evidence="1" key="2">
    <citation type="submission" date="2015-07" db="EMBL/GenBank/DDBJ databases">
        <title>Plasmids, circular viruses and viroids from rat gut.</title>
        <authorList>
            <person name="Jorgensen T.J."/>
            <person name="Hansen M.A."/>
            <person name="Xu Z."/>
            <person name="Tabak M.A."/>
            <person name="Sorensen S.J."/>
            <person name="Hansen L.H."/>
        </authorList>
    </citation>
    <scope>NUCLEOTIDE SEQUENCE</scope>
    <source>
        <strain evidence="1">RGRH0500</strain>
    </source>
</reference>
<organism evidence="1">
    <name type="scientific">uncultured prokaryote</name>
    <dbReference type="NCBI Taxonomy" id="198431"/>
    <lineage>
        <taxon>unclassified sequences</taxon>
        <taxon>environmental samples</taxon>
    </lineage>
</organism>
<reference evidence="1" key="1">
    <citation type="submission" date="2015-06" db="EMBL/GenBank/DDBJ databases">
        <authorList>
            <person name="Joergensen T."/>
        </authorList>
    </citation>
    <scope>NUCLEOTIDE SEQUENCE</scope>
    <source>
        <strain evidence="1">RGRH0500</strain>
    </source>
</reference>
<dbReference type="AlphaFoldDB" id="A0A0H5PZX6"/>
<dbReference type="EMBL" id="LN853139">
    <property type="protein sequence ID" value="CRY95138.1"/>
    <property type="molecule type" value="Genomic_DNA"/>
</dbReference>
<sequence length="79" mass="8886">MIEHLTMLDAAGETHMKLEQAKALLEIILEAYFTTARQFKDCAQTCYNMHTLLDLTLDALAKAKETERIAEKMLDAGKA</sequence>
<protein>
    <submittedName>
        <fullName evidence="1">Uncharacterized protein</fullName>
    </submittedName>
</protein>
<accession>A0A0H5PZX6</accession>
<proteinExistence type="predicted"/>
<name>A0A0H5PZX6_9ZZZZ</name>
<evidence type="ECO:0000313" key="1">
    <source>
        <dbReference type="EMBL" id="CRY95138.1"/>
    </source>
</evidence>